<evidence type="ECO:0000313" key="2">
    <source>
        <dbReference type="EMBL" id="OBA27064.1"/>
    </source>
</evidence>
<dbReference type="Proteomes" id="UP000092321">
    <property type="component" value="Unassembled WGS sequence"/>
</dbReference>
<dbReference type="InterPro" id="IPR012981">
    <property type="entry name" value="PIH1_N"/>
</dbReference>
<evidence type="ECO:0000259" key="1">
    <source>
        <dbReference type="Pfam" id="PF08190"/>
    </source>
</evidence>
<accession>A0A1B7TEA6</accession>
<dbReference type="AlphaFoldDB" id="A0A1B7TEA6"/>
<dbReference type="EMBL" id="LXPE01000011">
    <property type="protein sequence ID" value="OBA27064.1"/>
    <property type="molecule type" value="Genomic_DNA"/>
</dbReference>
<feature type="domain" description="PIH1 N-terminal" evidence="1">
    <location>
        <begin position="18"/>
        <end position="147"/>
    </location>
</feature>
<reference evidence="3" key="1">
    <citation type="journal article" date="2016" name="Proc. Natl. Acad. Sci. U.S.A.">
        <title>Comparative genomics of biotechnologically important yeasts.</title>
        <authorList>
            <person name="Riley R."/>
            <person name="Haridas S."/>
            <person name="Wolfe K.H."/>
            <person name="Lopes M.R."/>
            <person name="Hittinger C.T."/>
            <person name="Goeker M."/>
            <person name="Salamov A.A."/>
            <person name="Wisecaver J.H."/>
            <person name="Long T.M."/>
            <person name="Calvey C.H."/>
            <person name="Aerts A.L."/>
            <person name="Barry K.W."/>
            <person name="Choi C."/>
            <person name="Clum A."/>
            <person name="Coughlan A.Y."/>
            <person name="Deshpande S."/>
            <person name="Douglass A.P."/>
            <person name="Hanson S.J."/>
            <person name="Klenk H.-P."/>
            <person name="LaButti K.M."/>
            <person name="Lapidus A."/>
            <person name="Lindquist E.A."/>
            <person name="Lipzen A.M."/>
            <person name="Meier-Kolthoff J.P."/>
            <person name="Ohm R.A."/>
            <person name="Otillar R.P."/>
            <person name="Pangilinan J.L."/>
            <person name="Peng Y."/>
            <person name="Rokas A."/>
            <person name="Rosa C.A."/>
            <person name="Scheuner C."/>
            <person name="Sibirny A.A."/>
            <person name="Slot J.C."/>
            <person name="Stielow J.B."/>
            <person name="Sun H."/>
            <person name="Kurtzman C.P."/>
            <person name="Blackwell M."/>
            <person name="Grigoriev I.V."/>
            <person name="Jeffries T.W."/>
        </authorList>
    </citation>
    <scope>NUCLEOTIDE SEQUENCE [LARGE SCALE GENOMIC DNA]</scope>
    <source>
        <strain evidence="3">NRRL Y-1626</strain>
    </source>
</reference>
<proteinExistence type="predicted"/>
<organism evidence="2 3">
    <name type="scientific">Hanseniaspora valbyensis NRRL Y-1626</name>
    <dbReference type="NCBI Taxonomy" id="766949"/>
    <lineage>
        <taxon>Eukaryota</taxon>
        <taxon>Fungi</taxon>
        <taxon>Dikarya</taxon>
        <taxon>Ascomycota</taxon>
        <taxon>Saccharomycotina</taxon>
        <taxon>Saccharomycetes</taxon>
        <taxon>Saccharomycodales</taxon>
        <taxon>Saccharomycodaceae</taxon>
        <taxon>Hanseniaspora</taxon>
    </lineage>
</organism>
<evidence type="ECO:0000313" key="3">
    <source>
        <dbReference type="Proteomes" id="UP000092321"/>
    </source>
</evidence>
<gene>
    <name evidence="2" type="ORF">HANVADRAFT_2167</name>
</gene>
<comment type="caution">
    <text evidence="2">The sequence shown here is derived from an EMBL/GenBank/DDBJ whole genome shotgun (WGS) entry which is preliminary data.</text>
</comment>
<dbReference type="OrthoDB" id="3971518at2759"/>
<name>A0A1B7TEA6_9ASCO</name>
<protein>
    <recommendedName>
        <fullName evidence="1">PIH1 N-terminal domain-containing protein</fullName>
    </recommendedName>
</protein>
<sequence length="245" mass="28389">MSLIKEVNAENNNIVKLTGSKYKCIKTTLSTSEKAFINVLISNDSMLKPTGQLTEDMELQLPYWDNQDYKIPILPYDTIFEVLDKSNNVALCFNVVIHESVNLLDSEDEEKRNISIDWCYQVLELKFDLQFFFNRWEGKIMKNLKFKKFNDSSDETLEFVLEEEEKSDGEDDEVKNILVSKALLDEEQEAEGEDIIINGFGNNTKPINKGLIQEVEVHNEKPIEFKKLEINKKETSNKVSNDLNF</sequence>
<keyword evidence="3" id="KW-1185">Reference proteome</keyword>
<dbReference type="Pfam" id="PF08190">
    <property type="entry name" value="PIH1"/>
    <property type="match status" value="1"/>
</dbReference>